<dbReference type="AlphaFoldDB" id="A0A0G0H324"/>
<dbReference type="Proteomes" id="UP000034591">
    <property type="component" value="Unassembled WGS sequence"/>
</dbReference>
<accession>A0A0G0H324</accession>
<dbReference type="EMBL" id="LBTI01000047">
    <property type="protein sequence ID" value="KKQ36567.1"/>
    <property type="molecule type" value="Genomic_DNA"/>
</dbReference>
<organism evidence="10 11">
    <name type="scientific">Candidatus Woesebacteria bacterium GW2011_GWA1_37_7</name>
    <dbReference type="NCBI Taxonomy" id="1618545"/>
    <lineage>
        <taxon>Bacteria</taxon>
        <taxon>Candidatus Woeseibacteriota</taxon>
    </lineage>
</organism>
<comment type="subcellular location">
    <subcellularLocation>
        <location evidence="1">Cell membrane</location>
        <topology evidence="1">Multi-pass membrane protein</topology>
    </subcellularLocation>
</comment>
<dbReference type="Gene3D" id="1.20.1560.10">
    <property type="entry name" value="ABC transporter type 1, transmembrane domain"/>
    <property type="match status" value="1"/>
</dbReference>
<protein>
    <submittedName>
        <fullName evidence="10">ABC transporter, ATP-binding/permease protein</fullName>
    </submittedName>
</protein>
<dbReference type="PROSITE" id="PS50929">
    <property type="entry name" value="ABC_TM1F"/>
    <property type="match status" value="1"/>
</dbReference>
<evidence type="ECO:0000256" key="2">
    <source>
        <dbReference type="ARBA" id="ARBA00022692"/>
    </source>
</evidence>
<dbReference type="Pfam" id="PF00005">
    <property type="entry name" value="ABC_tran"/>
    <property type="match status" value="1"/>
</dbReference>
<keyword evidence="2 7" id="KW-0812">Transmembrane</keyword>
<dbReference type="GO" id="GO:0005524">
    <property type="term" value="F:ATP binding"/>
    <property type="evidence" value="ECO:0007669"/>
    <property type="project" value="UniProtKB-KW"/>
</dbReference>
<feature type="transmembrane region" description="Helical" evidence="7">
    <location>
        <begin position="82"/>
        <end position="103"/>
    </location>
</feature>
<reference evidence="10 11" key="1">
    <citation type="journal article" date="2015" name="Nature">
        <title>rRNA introns, odd ribosomes, and small enigmatic genomes across a large radiation of phyla.</title>
        <authorList>
            <person name="Brown C.T."/>
            <person name="Hug L.A."/>
            <person name="Thomas B.C."/>
            <person name="Sharon I."/>
            <person name="Castelle C.J."/>
            <person name="Singh A."/>
            <person name="Wilkins M.J."/>
            <person name="Williams K.H."/>
            <person name="Banfield J.F."/>
        </authorList>
    </citation>
    <scope>NUCLEOTIDE SEQUENCE [LARGE SCALE GENOMIC DNA]</scope>
</reference>
<evidence type="ECO:0000256" key="4">
    <source>
        <dbReference type="ARBA" id="ARBA00022840"/>
    </source>
</evidence>
<feature type="domain" description="ABC transmembrane type-1" evidence="9">
    <location>
        <begin position="43"/>
        <end position="334"/>
    </location>
</feature>
<dbReference type="InterPro" id="IPR039421">
    <property type="entry name" value="Type_1_exporter"/>
</dbReference>
<dbReference type="STRING" id="1618545.US53_C0047G0009"/>
<feature type="transmembrane region" description="Helical" evidence="7">
    <location>
        <begin position="41"/>
        <end position="62"/>
    </location>
</feature>
<evidence type="ECO:0000256" key="3">
    <source>
        <dbReference type="ARBA" id="ARBA00022741"/>
    </source>
</evidence>
<evidence type="ECO:0000256" key="5">
    <source>
        <dbReference type="ARBA" id="ARBA00022989"/>
    </source>
</evidence>
<evidence type="ECO:0000259" key="8">
    <source>
        <dbReference type="PROSITE" id="PS50893"/>
    </source>
</evidence>
<evidence type="ECO:0000313" key="10">
    <source>
        <dbReference type="EMBL" id="KKQ36567.1"/>
    </source>
</evidence>
<feature type="domain" description="ABC transporter" evidence="8">
    <location>
        <begin position="367"/>
        <end position="608"/>
    </location>
</feature>
<dbReference type="InterPro" id="IPR036640">
    <property type="entry name" value="ABC1_TM_sf"/>
</dbReference>
<dbReference type="GO" id="GO:0015421">
    <property type="term" value="F:ABC-type oligopeptide transporter activity"/>
    <property type="evidence" value="ECO:0007669"/>
    <property type="project" value="TreeGrafter"/>
</dbReference>
<dbReference type="InterPro" id="IPR011527">
    <property type="entry name" value="ABC1_TM_dom"/>
</dbReference>
<name>A0A0G0H324_9BACT</name>
<gene>
    <name evidence="10" type="ORF">US53_C0047G0009</name>
</gene>
<dbReference type="PANTHER" id="PTHR43394:SF1">
    <property type="entry name" value="ATP-BINDING CASSETTE SUB-FAMILY B MEMBER 10, MITOCHONDRIAL"/>
    <property type="match status" value="1"/>
</dbReference>
<dbReference type="SUPFAM" id="SSF90123">
    <property type="entry name" value="ABC transporter transmembrane region"/>
    <property type="match status" value="1"/>
</dbReference>
<dbReference type="InterPro" id="IPR003593">
    <property type="entry name" value="AAA+_ATPase"/>
</dbReference>
<feature type="transmembrane region" description="Helical" evidence="7">
    <location>
        <begin position="171"/>
        <end position="202"/>
    </location>
</feature>
<sequence length="619" mass="71666">MIKKLKKKKFQGPKITLDRLGQIFFTLREVIKLAYQVKPGLIVVVILLNALWGFLAVPGFYLEKLIIDKLVLATGNINWEPIFYQLILLVGLALFLSVIRIFLGNLNGFLRRTLSRYFNSGLEVMMGKKISTLGLAVLENPEFRDRFNKVERESGQRAWGLMMTLSDIPNYFVGFISAVGILILLHPLVSLGVILVSIPRFLINSRYIKKEYQLDSELSEKYRIWGWLSYFLIRSHNFMEMKILNLSDYLSQKMYKISTDVIGRRVELNKKREISSFISFLPLSLYELLVSVYLVLSVIMRKITIGSFQLFLRSLRSAEENLGGLVNSLLDIYENYIYVSDLVWFLNLDSETKKNDLKSLSVNKFGIRFKNVWFKYPRSKKWILENIDFVIKPGEKIALVGENGAGKSTLIKLLAKFYTVPRGDIFINSFNLKEIDVNEWRSKLAVLFQQFETYPFSSRETIGYGDIERIDDMDSITDSAKRTGIHEFIEELPLKYENPLSPEFEKGVYPSIGQWQRFGIARVLFRKDAELLILDEPTSNVDPEAEEKIFQELINLAIDKVLIFVTQRFSTVRIADRIIVMHEGRVVEMGTHGELMRLKGKYERLFNLQAKAYLVNSDK</sequence>
<keyword evidence="5 7" id="KW-1133">Transmembrane helix</keyword>
<evidence type="ECO:0000313" key="11">
    <source>
        <dbReference type="Proteomes" id="UP000034591"/>
    </source>
</evidence>
<evidence type="ECO:0000256" key="6">
    <source>
        <dbReference type="ARBA" id="ARBA00023136"/>
    </source>
</evidence>
<keyword evidence="4 10" id="KW-0067">ATP-binding</keyword>
<proteinExistence type="predicted"/>
<dbReference type="PANTHER" id="PTHR43394">
    <property type="entry name" value="ATP-DEPENDENT PERMEASE MDL1, MITOCHONDRIAL"/>
    <property type="match status" value="1"/>
</dbReference>
<evidence type="ECO:0000256" key="7">
    <source>
        <dbReference type="SAM" id="Phobius"/>
    </source>
</evidence>
<comment type="caution">
    <text evidence="10">The sequence shown here is derived from an EMBL/GenBank/DDBJ whole genome shotgun (WGS) entry which is preliminary data.</text>
</comment>
<dbReference type="InterPro" id="IPR003439">
    <property type="entry name" value="ABC_transporter-like_ATP-bd"/>
</dbReference>
<dbReference type="SMART" id="SM00382">
    <property type="entry name" value="AAA"/>
    <property type="match status" value="1"/>
</dbReference>
<keyword evidence="6 7" id="KW-0472">Membrane</keyword>
<keyword evidence="3" id="KW-0547">Nucleotide-binding</keyword>
<dbReference type="InterPro" id="IPR027417">
    <property type="entry name" value="P-loop_NTPase"/>
</dbReference>
<dbReference type="Gene3D" id="3.40.50.300">
    <property type="entry name" value="P-loop containing nucleotide triphosphate hydrolases"/>
    <property type="match status" value="1"/>
</dbReference>
<evidence type="ECO:0000256" key="1">
    <source>
        <dbReference type="ARBA" id="ARBA00004651"/>
    </source>
</evidence>
<evidence type="ECO:0000259" key="9">
    <source>
        <dbReference type="PROSITE" id="PS50929"/>
    </source>
</evidence>
<dbReference type="GO" id="GO:0016887">
    <property type="term" value="F:ATP hydrolysis activity"/>
    <property type="evidence" value="ECO:0007669"/>
    <property type="project" value="InterPro"/>
</dbReference>
<dbReference type="PROSITE" id="PS50893">
    <property type="entry name" value="ABC_TRANSPORTER_2"/>
    <property type="match status" value="1"/>
</dbReference>
<dbReference type="SUPFAM" id="SSF52540">
    <property type="entry name" value="P-loop containing nucleoside triphosphate hydrolases"/>
    <property type="match status" value="1"/>
</dbReference>
<dbReference type="GO" id="GO:0005886">
    <property type="term" value="C:plasma membrane"/>
    <property type="evidence" value="ECO:0007669"/>
    <property type="project" value="UniProtKB-SubCell"/>
</dbReference>